<protein>
    <submittedName>
        <fullName evidence="1">Uncharacterized protein</fullName>
    </submittedName>
</protein>
<feature type="non-terminal residue" evidence="1">
    <location>
        <position position="1"/>
    </location>
</feature>
<dbReference type="AlphaFoldDB" id="A0A9X9LMT2"/>
<proteinExistence type="predicted"/>
<evidence type="ECO:0000313" key="1">
    <source>
        <dbReference type="EMBL" id="VCW77066.1"/>
    </source>
</evidence>
<comment type="caution">
    <text evidence="1">The sequence shown here is derived from an EMBL/GenBank/DDBJ whole genome shotgun (WGS) entry which is preliminary data.</text>
</comment>
<sequence length="84" mass="9257">PRLNNWVSVNCLSKICFLYYRRKAEFSSELPTKLSLHQTCLEGGSVRLGQQVTITKDSGSFCPSALPSSACGLLSQGQRLVLEH</sequence>
<evidence type="ECO:0000313" key="2">
    <source>
        <dbReference type="Proteomes" id="UP000269945"/>
    </source>
</evidence>
<accession>A0A9X9LMT2</accession>
<gene>
    <name evidence="1" type="ORF">BN2614_LOCUS5</name>
</gene>
<dbReference type="Proteomes" id="UP000269945">
    <property type="component" value="Unassembled WGS sequence"/>
</dbReference>
<organism evidence="1 2">
    <name type="scientific">Gulo gulo</name>
    <name type="common">Wolverine</name>
    <name type="synonym">Gluton</name>
    <dbReference type="NCBI Taxonomy" id="48420"/>
    <lineage>
        <taxon>Eukaryota</taxon>
        <taxon>Metazoa</taxon>
        <taxon>Chordata</taxon>
        <taxon>Craniata</taxon>
        <taxon>Vertebrata</taxon>
        <taxon>Euteleostomi</taxon>
        <taxon>Mammalia</taxon>
        <taxon>Eutheria</taxon>
        <taxon>Laurasiatheria</taxon>
        <taxon>Carnivora</taxon>
        <taxon>Caniformia</taxon>
        <taxon>Musteloidea</taxon>
        <taxon>Mustelidae</taxon>
        <taxon>Guloninae</taxon>
        <taxon>Gulo</taxon>
    </lineage>
</organism>
<dbReference type="EMBL" id="CYRY02008332">
    <property type="protein sequence ID" value="VCW77066.1"/>
    <property type="molecule type" value="Genomic_DNA"/>
</dbReference>
<name>A0A9X9LMT2_GULGU</name>
<keyword evidence="2" id="KW-1185">Reference proteome</keyword>
<reference evidence="1 2" key="1">
    <citation type="submission" date="2018-10" db="EMBL/GenBank/DDBJ databases">
        <authorList>
            <person name="Ekblom R."/>
            <person name="Jareborg N."/>
        </authorList>
    </citation>
    <scope>NUCLEOTIDE SEQUENCE [LARGE SCALE GENOMIC DNA]</scope>
    <source>
        <tissue evidence="1">Muscle</tissue>
    </source>
</reference>